<evidence type="ECO:0000313" key="3">
    <source>
        <dbReference type="EMBL" id="KAK8742313.1"/>
    </source>
</evidence>
<proteinExistence type="predicted"/>
<feature type="compositionally biased region" description="Low complexity" evidence="1">
    <location>
        <begin position="136"/>
        <end position="153"/>
    </location>
</feature>
<gene>
    <name evidence="3" type="ORF">OTU49_001794</name>
</gene>
<feature type="non-terminal residue" evidence="3">
    <location>
        <position position="1"/>
    </location>
</feature>
<keyword evidence="4" id="KW-1185">Reference proteome</keyword>
<reference evidence="3 4" key="1">
    <citation type="journal article" date="2024" name="BMC Genomics">
        <title>Genome assembly of redclaw crayfish (Cherax quadricarinatus) provides insights into its immune adaptation and hypoxia tolerance.</title>
        <authorList>
            <person name="Liu Z."/>
            <person name="Zheng J."/>
            <person name="Li H."/>
            <person name="Fang K."/>
            <person name="Wang S."/>
            <person name="He J."/>
            <person name="Zhou D."/>
            <person name="Weng S."/>
            <person name="Chi M."/>
            <person name="Gu Z."/>
            <person name="He J."/>
            <person name="Li F."/>
            <person name="Wang M."/>
        </authorList>
    </citation>
    <scope>NUCLEOTIDE SEQUENCE [LARGE SCALE GENOMIC DNA]</scope>
    <source>
        <strain evidence="3">ZL_2023a</strain>
    </source>
</reference>
<feature type="domain" description="PH" evidence="2">
    <location>
        <begin position="1"/>
        <end position="81"/>
    </location>
</feature>
<protein>
    <recommendedName>
        <fullName evidence="2">PH domain-containing protein</fullName>
    </recommendedName>
</protein>
<dbReference type="Proteomes" id="UP001445076">
    <property type="component" value="Unassembled WGS sequence"/>
</dbReference>
<dbReference type="InterPro" id="IPR001849">
    <property type="entry name" value="PH_domain"/>
</dbReference>
<dbReference type="InterPro" id="IPR011993">
    <property type="entry name" value="PH-like_dom_sf"/>
</dbReference>
<dbReference type="Pfam" id="PF00169">
    <property type="entry name" value="PH"/>
    <property type="match status" value="1"/>
</dbReference>
<comment type="caution">
    <text evidence="3">The sequence shown here is derived from an EMBL/GenBank/DDBJ whole genome shotgun (WGS) entry which is preliminary data.</text>
</comment>
<accession>A0AAW0XSK5</accession>
<evidence type="ECO:0000259" key="2">
    <source>
        <dbReference type="PROSITE" id="PS50003"/>
    </source>
</evidence>
<dbReference type="AlphaFoldDB" id="A0AAW0XSK5"/>
<dbReference type="SUPFAM" id="SSF50729">
    <property type="entry name" value="PH domain-like"/>
    <property type="match status" value="1"/>
</dbReference>
<organism evidence="3 4">
    <name type="scientific">Cherax quadricarinatus</name>
    <name type="common">Australian red claw crayfish</name>
    <dbReference type="NCBI Taxonomy" id="27406"/>
    <lineage>
        <taxon>Eukaryota</taxon>
        <taxon>Metazoa</taxon>
        <taxon>Ecdysozoa</taxon>
        <taxon>Arthropoda</taxon>
        <taxon>Crustacea</taxon>
        <taxon>Multicrustacea</taxon>
        <taxon>Malacostraca</taxon>
        <taxon>Eumalacostraca</taxon>
        <taxon>Eucarida</taxon>
        <taxon>Decapoda</taxon>
        <taxon>Pleocyemata</taxon>
        <taxon>Astacidea</taxon>
        <taxon>Parastacoidea</taxon>
        <taxon>Parastacidae</taxon>
        <taxon>Cherax</taxon>
    </lineage>
</organism>
<sequence>FKLKANFLFYYRLNEFGGVNKNEPSGVFVLENIEVLRDEDVDTPFGFIIKWKDDPERKHLFFAKTEASVHAWINKILHASYEHMRAQLIMLRVHIRRKTGKDPLEHFGTPLPQRTSWAMSPTAQFHIDLEGLGGSHIPTSHTSSLPPSPSTYHSQKKPPGSPSGYSLPSKSPSLMLKIPKSPSFRHATCSAPIPPPRKGRKHGYENGHVVVEELLPGVGCNKASFKCHIKEGCSPNQEPSLLD</sequence>
<dbReference type="PROSITE" id="PS50003">
    <property type="entry name" value="PH_DOMAIN"/>
    <property type="match status" value="1"/>
</dbReference>
<dbReference type="Gene3D" id="2.30.29.30">
    <property type="entry name" value="Pleckstrin-homology domain (PH domain)/Phosphotyrosine-binding domain (PTB)"/>
    <property type="match status" value="1"/>
</dbReference>
<name>A0AAW0XSK5_CHEQU</name>
<dbReference type="EMBL" id="JARKIK010000028">
    <property type="protein sequence ID" value="KAK8742313.1"/>
    <property type="molecule type" value="Genomic_DNA"/>
</dbReference>
<evidence type="ECO:0000256" key="1">
    <source>
        <dbReference type="SAM" id="MobiDB-lite"/>
    </source>
</evidence>
<feature type="compositionally biased region" description="Low complexity" evidence="1">
    <location>
        <begin position="162"/>
        <end position="178"/>
    </location>
</feature>
<evidence type="ECO:0000313" key="4">
    <source>
        <dbReference type="Proteomes" id="UP001445076"/>
    </source>
</evidence>
<feature type="region of interest" description="Disordered" evidence="1">
    <location>
        <begin position="136"/>
        <end position="178"/>
    </location>
</feature>